<comment type="subcellular location">
    <subcellularLocation>
        <location evidence="1">Cell membrane</location>
        <topology evidence="1">Multi-pass membrane protein</topology>
    </subcellularLocation>
</comment>
<dbReference type="Proteomes" id="UP000037405">
    <property type="component" value="Unassembled WGS sequence"/>
</dbReference>
<feature type="transmembrane region" description="Helical" evidence="6">
    <location>
        <begin position="302"/>
        <end position="321"/>
    </location>
</feature>
<evidence type="ECO:0000256" key="1">
    <source>
        <dbReference type="ARBA" id="ARBA00004651"/>
    </source>
</evidence>
<feature type="transmembrane region" description="Helical" evidence="6">
    <location>
        <begin position="327"/>
        <end position="347"/>
    </location>
</feature>
<keyword evidence="3 6" id="KW-0812">Transmembrane</keyword>
<dbReference type="GO" id="GO:0140359">
    <property type="term" value="F:ABC-type transporter activity"/>
    <property type="evidence" value="ECO:0007669"/>
    <property type="project" value="InterPro"/>
</dbReference>
<keyword evidence="9" id="KW-1185">Reference proteome</keyword>
<sequence>MRNSLKVAKWEFKRNVKNKSFLISLVLTPLIAIIFAVLPSLFAGGGDTPVHVYVKDDTGIWKDEVAPLLKQADLDWSVTLTDKDQKEMEKDFRDEEDMAYIPLTKEAVEKGQINYLTTEEIPDSFASDVQILAQPLQHLRLTEAGLTDEQLQAVSTDISFTAQELAGEDGSGDFLRKAVPGAAAGLVLFSIIMTGMMIVQSASQEKKEKVSEIILSSLTPSELMQGKIIGYFFLGILQVGFWIAVALPAIAIRFDEFPVMDYLLVPELLLLVFIALLGYLLFAALFVGLGATMEDMSSTSNFQGMILMLPFFPFILISPVLSDPNGLIATIASYVPFTSPAILILRLSLLDQWPWLEIIGAIAVLILSIWVMIKIAGKIFEVGILLYGKNASIGEIIKWVKS</sequence>
<dbReference type="InterPro" id="IPR013525">
    <property type="entry name" value="ABC2_TM"/>
</dbReference>
<evidence type="ECO:0000256" key="6">
    <source>
        <dbReference type="SAM" id="Phobius"/>
    </source>
</evidence>
<dbReference type="PANTHER" id="PTHR30294">
    <property type="entry name" value="MEMBRANE COMPONENT OF ABC TRANSPORTER YHHJ-RELATED"/>
    <property type="match status" value="1"/>
</dbReference>
<feature type="transmembrane region" description="Helical" evidence="6">
    <location>
        <begin position="354"/>
        <end position="373"/>
    </location>
</feature>
<keyword evidence="4 6" id="KW-1133">Transmembrane helix</keyword>
<accession>A0A0M0G656</accession>
<feature type="transmembrane region" description="Helical" evidence="6">
    <location>
        <begin position="21"/>
        <end position="42"/>
    </location>
</feature>
<comment type="caution">
    <text evidence="8">The sequence shown here is derived from an EMBL/GenBank/DDBJ whole genome shotgun (WGS) entry which is preliminary data.</text>
</comment>
<feature type="domain" description="ABC-2 type transporter transmembrane" evidence="7">
    <location>
        <begin position="19"/>
        <end position="376"/>
    </location>
</feature>
<evidence type="ECO:0000256" key="3">
    <source>
        <dbReference type="ARBA" id="ARBA00022692"/>
    </source>
</evidence>
<evidence type="ECO:0000256" key="5">
    <source>
        <dbReference type="ARBA" id="ARBA00023136"/>
    </source>
</evidence>
<dbReference type="EMBL" id="LGUE01000004">
    <property type="protein sequence ID" value="KON85344.1"/>
    <property type="molecule type" value="Genomic_DNA"/>
</dbReference>
<reference evidence="9" key="1">
    <citation type="submission" date="2015-07" db="EMBL/GenBank/DDBJ databases">
        <title>Fjat-14235 jcm11544.</title>
        <authorList>
            <person name="Liu B."/>
            <person name="Wang J."/>
            <person name="Zhu Y."/>
            <person name="Liu G."/>
            <person name="Chen Q."/>
            <person name="Chen Z."/>
            <person name="Lan J."/>
            <person name="Che J."/>
            <person name="Ge C."/>
            <person name="Shi H."/>
            <person name="Pan Z."/>
            <person name="Liu X."/>
        </authorList>
    </citation>
    <scope>NUCLEOTIDE SEQUENCE [LARGE SCALE GENOMIC DNA]</scope>
    <source>
        <strain evidence="9">JCM 11544</strain>
    </source>
</reference>
<dbReference type="STRING" id="189381.GCA_900166615_01681"/>
<evidence type="ECO:0000259" key="7">
    <source>
        <dbReference type="Pfam" id="PF12698"/>
    </source>
</evidence>
<evidence type="ECO:0000313" key="9">
    <source>
        <dbReference type="Proteomes" id="UP000037405"/>
    </source>
</evidence>
<name>A0A0M0G656_9BACI</name>
<feature type="transmembrane region" description="Helical" evidence="6">
    <location>
        <begin position="228"/>
        <end position="250"/>
    </location>
</feature>
<gene>
    <name evidence="8" type="ORF">AF331_11030</name>
</gene>
<dbReference type="PATRIC" id="fig|189381.12.peg.2221"/>
<protein>
    <recommendedName>
        <fullName evidence="7">ABC-2 type transporter transmembrane domain-containing protein</fullName>
    </recommendedName>
</protein>
<feature type="transmembrane region" description="Helical" evidence="6">
    <location>
        <begin position="270"/>
        <end position="290"/>
    </location>
</feature>
<keyword evidence="5 6" id="KW-0472">Membrane</keyword>
<dbReference type="AlphaFoldDB" id="A0A0M0G656"/>
<keyword evidence="2" id="KW-1003">Cell membrane</keyword>
<evidence type="ECO:0000313" key="8">
    <source>
        <dbReference type="EMBL" id="KON85344.1"/>
    </source>
</evidence>
<dbReference type="GO" id="GO:0005886">
    <property type="term" value="C:plasma membrane"/>
    <property type="evidence" value="ECO:0007669"/>
    <property type="project" value="UniProtKB-SubCell"/>
</dbReference>
<evidence type="ECO:0000256" key="2">
    <source>
        <dbReference type="ARBA" id="ARBA00022475"/>
    </source>
</evidence>
<dbReference type="PANTHER" id="PTHR30294:SF29">
    <property type="entry name" value="MULTIDRUG ABC TRANSPORTER PERMEASE YBHS-RELATED"/>
    <property type="match status" value="1"/>
</dbReference>
<dbReference type="Pfam" id="PF12698">
    <property type="entry name" value="ABC2_membrane_3"/>
    <property type="match status" value="1"/>
</dbReference>
<dbReference type="InterPro" id="IPR051449">
    <property type="entry name" value="ABC-2_transporter_component"/>
</dbReference>
<organism evidence="8 9">
    <name type="scientific">Rossellomorea marisflavi</name>
    <dbReference type="NCBI Taxonomy" id="189381"/>
    <lineage>
        <taxon>Bacteria</taxon>
        <taxon>Bacillati</taxon>
        <taxon>Bacillota</taxon>
        <taxon>Bacilli</taxon>
        <taxon>Bacillales</taxon>
        <taxon>Bacillaceae</taxon>
        <taxon>Rossellomorea</taxon>
    </lineage>
</organism>
<dbReference type="OrthoDB" id="9768837at2"/>
<evidence type="ECO:0000256" key="4">
    <source>
        <dbReference type="ARBA" id="ARBA00022989"/>
    </source>
</evidence>
<proteinExistence type="predicted"/>
<feature type="transmembrane region" description="Helical" evidence="6">
    <location>
        <begin position="178"/>
        <end position="199"/>
    </location>
</feature>